<sequence length="170" mass="18783">MLLGRQQTHSKVVNQYYDDHVQGLSILSMLGENKFVRVNGGGEKSKREEKEKGRGIEKFLKWKKLMMFAIAVVPSVLMALGMFISSESHRCLLQSGQVNVSPSTRDDNCFVVVLRCLAVNCDGLGLHESNDGGLLATVMAAGFKVIKEVNMTTSTVVFSSISMEFPQDYT</sequence>
<reference evidence="2" key="1">
    <citation type="journal article" date="2023" name="Nat. Commun.">
        <title>Diploid and tetraploid genomes of Acorus and the evolution of monocots.</title>
        <authorList>
            <person name="Ma L."/>
            <person name="Liu K.W."/>
            <person name="Li Z."/>
            <person name="Hsiao Y.Y."/>
            <person name="Qi Y."/>
            <person name="Fu T."/>
            <person name="Tang G.D."/>
            <person name="Zhang D."/>
            <person name="Sun W.H."/>
            <person name="Liu D.K."/>
            <person name="Li Y."/>
            <person name="Chen G.Z."/>
            <person name="Liu X.D."/>
            <person name="Liao X.Y."/>
            <person name="Jiang Y.T."/>
            <person name="Yu X."/>
            <person name="Hao Y."/>
            <person name="Huang J."/>
            <person name="Zhao X.W."/>
            <person name="Ke S."/>
            <person name="Chen Y.Y."/>
            <person name="Wu W.L."/>
            <person name="Hsu J.L."/>
            <person name="Lin Y.F."/>
            <person name="Huang M.D."/>
            <person name="Li C.Y."/>
            <person name="Huang L."/>
            <person name="Wang Z.W."/>
            <person name="Zhao X."/>
            <person name="Zhong W.Y."/>
            <person name="Peng D.H."/>
            <person name="Ahmad S."/>
            <person name="Lan S."/>
            <person name="Zhang J.S."/>
            <person name="Tsai W.C."/>
            <person name="Van de Peer Y."/>
            <person name="Liu Z.J."/>
        </authorList>
    </citation>
    <scope>NUCLEOTIDE SEQUENCE</scope>
    <source>
        <strain evidence="2">CP</strain>
    </source>
</reference>
<keyword evidence="1" id="KW-0812">Transmembrane</keyword>
<dbReference type="Proteomes" id="UP001180020">
    <property type="component" value="Unassembled WGS sequence"/>
</dbReference>
<evidence type="ECO:0000313" key="2">
    <source>
        <dbReference type="EMBL" id="KAK1304054.1"/>
    </source>
</evidence>
<name>A0AAV9DSC3_ACOCL</name>
<dbReference type="EMBL" id="JAUJYO010000011">
    <property type="protein sequence ID" value="KAK1304054.1"/>
    <property type="molecule type" value="Genomic_DNA"/>
</dbReference>
<keyword evidence="1" id="KW-0472">Membrane</keyword>
<comment type="caution">
    <text evidence="2">The sequence shown here is derived from an EMBL/GenBank/DDBJ whole genome shotgun (WGS) entry which is preliminary data.</text>
</comment>
<dbReference type="AlphaFoldDB" id="A0AAV9DSC3"/>
<evidence type="ECO:0000313" key="3">
    <source>
        <dbReference type="Proteomes" id="UP001180020"/>
    </source>
</evidence>
<evidence type="ECO:0000256" key="1">
    <source>
        <dbReference type="SAM" id="Phobius"/>
    </source>
</evidence>
<feature type="transmembrane region" description="Helical" evidence="1">
    <location>
        <begin position="65"/>
        <end position="84"/>
    </location>
</feature>
<protein>
    <submittedName>
        <fullName evidence="2">Uncharacterized protein</fullName>
    </submittedName>
</protein>
<accession>A0AAV9DSC3</accession>
<gene>
    <name evidence="2" type="ORF">QJS10_CPB11g00930</name>
</gene>
<keyword evidence="3" id="KW-1185">Reference proteome</keyword>
<keyword evidence="1" id="KW-1133">Transmembrane helix</keyword>
<proteinExistence type="predicted"/>
<organism evidence="2 3">
    <name type="scientific">Acorus calamus</name>
    <name type="common">Sweet flag</name>
    <dbReference type="NCBI Taxonomy" id="4465"/>
    <lineage>
        <taxon>Eukaryota</taxon>
        <taxon>Viridiplantae</taxon>
        <taxon>Streptophyta</taxon>
        <taxon>Embryophyta</taxon>
        <taxon>Tracheophyta</taxon>
        <taxon>Spermatophyta</taxon>
        <taxon>Magnoliopsida</taxon>
        <taxon>Liliopsida</taxon>
        <taxon>Acoraceae</taxon>
        <taxon>Acorus</taxon>
    </lineage>
</organism>
<reference evidence="2" key="2">
    <citation type="submission" date="2023-06" db="EMBL/GenBank/DDBJ databases">
        <authorList>
            <person name="Ma L."/>
            <person name="Liu K.-W."/>
            <person name="Li Z."/>
            <person name="Hsiao Y.-Y."/>
            <person name="Qi Y."/>
            <person name="Fu T."/>
            <person name="Tang G."/>
            <person name="Zhang D."/>
            <person name="Sun W.-H."/>
            <person name="Liu D.-K."/>
            <person name="Li Y."/>
            <person name="Chen G.-Z."/>
            <person name="Liu X.-D."/>
            <person name="Liao X.-Y."/>
            <person name="Jiang Y.-T."/>
            <person name="Yu X."/>
            <person name="Hao Y."/>
            <person name="Huang J."/>
            <person name="Zhao X.-W."/>
            <person name="Ke S."/>
            <person name="Chen Y.-Y."/>
            <person name="Wu W.-L."/>
            <person name="Hsu J.-L."/>
            <person name="Lin Y.-F."/>
            <person name="Huang M.-D."/>
            <person name="Li C.-Y."/>
            <person name="Huang L."/>
            <person name="Wang Z.-W."/>
            <person name="Zhao X."/>
            <person name="Zhong W.-Y."/>
            <person name="Peng D.-H."/>
            <person name="Ahmad S."/>
            <person name="Lan S."/>
            <person name="Zhang J.-S."/>
            <person name="Tsai W.-C."/>
            <person name="Van De Peer Y."/>
            <person name="Liu Z.-J."/>
        </authorList>
    </citation>
    <scope>NUCLEOTIDE SEQUENCE</scope>
    <source>
        <strain evidence="2">CP</strain>
        <tissue evidence="2">Leaves</tissue>
    </source>
</reference>